<evidence type="ECO:0000256" key="4">
    <source>
        <dbReference type="ARBA" id="ARBA00022741"/>
    </source>
</evidence>
<dbReference type="InterPro" id="IPR003593">
    <property type="entry name" value="AAA+_ATPase"/>
</dbReference>
<dbReference type="InterPro" id="IPR030946">
    <property type="entry name" value="EcfA2"/>
</dbReference>
<comment type="subcellular location">
    <subcellularLocation>
        <location evidence="1 8">Cell membrane</location>
        <topology evidence="1 8">Peripheral membrane protein</topology>
    </subcellularLocation>
</comment>
<dbReference type="GO" id="GO:0005524">
    <property type="term" value="F:ATP binding"/>
    <property type="evidence" value="ECO:0007669"/>
    <property type="project" value="UniProtKB-UniRule"/>
</dbReference>
<dbReference type="InterPro" id="IPR027417">
    <property type="entry name" value="P-loop_NTPase"/>
</dbReference>
<dbReference type="EMBL" id="CP136964">
    <property type="protein sequence ID" value="WOS95794.1"/>
    <property type="molecule type" value="Genomic_DNA"/>
</dbReference>
<keyword evidence="3 8" id="KW-1003">Cell membrane</keyword>
<evidence type="ECO:0000313" key="11">
    <source>
        <dbReference type="Proteomes" id="UP000243626"/>
    </source>
</evidence>
<dbReference type="InterPro" id="IPR015856">
    <property type="entry name" value="ABC_transpr_CbiO/EcfA_su"/>
</dbReference>
<dbReference type="AlphaFoldDB" id="A0AAF1BM85"/>
<dbReference type="GO" id="GO:0015087">
    <property type="term" value="F:cobalt ion transmembrane transporter activity"/>
    <property type="evidence" value="ECO:0007669"/>
    <property type="project" value="UniProtKB-ARBA"/>
</dbReference>
<dbReference type="GO" id="GO:0043190">
    <property type="term" value="C:ATP-binding cassette (ABC) transporter complex"/>
    <property type="evidence" value="ECO:0007669"/>
    <property type="project" value="TreeGrafter"/>
</dbReference>
<dbReference type="PROSITE" id="PS00211">
    <property type="entry name" value="ABC_TRANSPORTER_1"/>
    <property type="match status" value="1"/>
</dbReference>
<evidence type="ECO:0000256" key="7">
    <source>
        <dbReference type="ARBA" id="ARBA00023136"/>
    </source>
</evidence>
<keyword evidence="6" id="KW-1278">Translocase</keyword>
<dbReference type="RefSeq" id="WP_068129225.1">
    <property type="nucleotide sequence ID" value="NZ_CP136964.1"/>
</dbReference>
<dbReference type="PANTHER" id="PTHR43553">
    <property type="entry name" value="HEAVY METAL TRANSPORTER"/>
    <property type="match status" value="1"/>
</dbReference>
<dbReference type="GO" id="GO:0016887">
    <property type="term" value="F:ATP hydrolysis activity"/>
    <property type="evidence" value="ECO:0007669"/>
    <property type="project" value="InterPro"/>
</dbReference>
<dbReference type="NCBIfam" id="TIGR04521">
    <property type="entry name" value="ECF_ATPase_2"/>
    <property type="match status" value="1"/>
</dbReference>
<comment type="subunit">
    <text evidence="8">Forms a stable energy-coupling factor (ECF) transporter complex composed of 2 membrane-embedded substrate-binding proteins (S component), 2 ATP-binding proteins (A component) and 2 transmembrane proteins (T component).</text>
</comment>
<evidence type="ECO:0000256" key="6">
    <source>
        <dbReference type="ARBA" id="ARBA00022967"/>
    </source>
</evidence>
<name>A0AAF1BM85_9STAP</name>
<dbReference type="PANTHER" id="PTHR43553:SF27">
    <property type="entry name" value="ENERGY-COUPLING FACTOR TRANSPORTER ATP-BINDING PROTEIN ECFA2"/>
    <property type="match status" value="1"/>
</dbReference>
<evidence type="ECO:0000256" key="2">
    <source>
        <dbReference type="ARBA" id="ARBA00022448"/>
    </source>
</evidence>
<protein>
    <recommendedName>
        <fullName evidence="8">Energy-coupling factor transporter ATP-binding protein EcfA2</fullName>
        <ecNumber evidence="8">7.-.-.-</ecNumber>
    </recommendedName>
</protein>
<dbReference type="GO" id="GO:0042626">
    <property type="term" value="F:ATPase-coupled transmembrane transporter activity"/>
    <property type="evidence" value="ECO:0007669"/>
    <property type="project" value="TreeGrafter"/>
</dbReference>
<keyword evidence="4 8" id="KW-0547">Nucleotide-binding</keyword>
<accession>A0AAF1BM85</accession>
<comment type="function">
    <text evidence="8">ATP-binding (A) component of a common energy-coupling factor (ECF) ABC-transporter complex.</text>
</comment>
<dbReference type="FunFam" id="3.40.50.300:FF:000224">
    <property type="entry name" value="Energy-coupling factor transporter ATP-binding protein EcfA"/>
    <property type="match status" value="1"/>
</dbReference>
<comment type="similarity">
    <text evidence="8">Belongs to the ABC transporter superfamily. Energy-coupling factor EcfA family.</text>
</comment>
<feature type="domain" description="ABC transporter" evidence="9">
    <location>
        <begin position="3"/>
        <end position="246"/>
    </location>
</feature>
<keyword evidence="7 8" id="KW-0472">Membrane</keyword>
<organism evidence="10 11">
    <name type="scientific">Nosocomiicoccus massiliensis</name>
    <dbReference type="NCBI Taxonomy" id="1232430"/>
    <lineage>
        <taxon>Bacteria</taxon>
        <taxon>Bacillati</taxon>
        <taxon>Bacillota</taxon>
        <taxon>Bacilli</taxon>
        <taxon>Bacillales</taxon>
        <taxon>Staphylococcaceae</taxon>
        <taxon>Nosocomiicoccus</taxon>
    </lineage>
</organism>
<evidence type="ECO:0000256" key="1">
    <source>
        <dbReference type="ARBA" id="ARBA00004202"/>
    </source>
</evidence>
<dbReference type="InterPro" id="IPR017871">
    <property type="entry name" value="ABC_transporter-like_CS"/>
</dbReference>
<dbReference type="EC" id="7.-.-.-" evidence="8"/>
<dbReference type="CDD" id="cd03225">
    <property type="entry name" value="ABC_cobalt_CbiO_domain1"/>
    <property type="match status" value="1"/>
</dbReference>
<evidence type="ECO:0000256" key="3">
    <source>
        <dbReference type="ARBA" id="ARBA00022475"/>
    </source>
</evidence>
<dbReference type="Gene3D" id="3.40.50.300">
    <property type="entry name" value="P-loop containing nucleotide triphosphate hydrolases"/>
    <property type="match status" value="1"/>
</dbReference>
<dbReference type="PROSITE" id="PS50893">
    <property type="entry name" value="ABC_TRANSPORTER_2"/>
    <property type="match status" value="1"/>
</dbReference>
<dbReference type="Proteomes" id="UP000243626">
    <property type="component" value="Chromosome"/>
</dbReference>
<reference evidence="11" key="1">
    <citation type="submission" date="2017-09" db="EMBL/GenBank/DDBJ databases">
        <title>Bacterial strain isolated from the female urinary microbiota.</title>
        <authorList>
            <person name="Thomas-White K."/>
            <person name="Kumar N."/>
            <person name="Forster S."/>
            <person name="Putonti C."/>
            <person name="Lawley T."/>
            <person name="Wolfe A.J."/>
        </authorList>
    </citation>
    <scope>NUCLEOTIDE SEQUENCE [LARGE SCALE GENOMIC DNA]</scope>
    <source>
        <strain evidence="11">UMB0959</strain>
    </source>
</reference>
<keyword evidence="5 8" id="KW-0067">ATP-binding</keyword>
<keyword evidence="11" id="KW-1185">Reference proteome</keyword>
<sequence length="284" mass="32093">MNISLENVTLVYQRKTPFEFKALNNITTQFEQGKFYGVIGHTGSGKSTLVQMLNGLILPTEGEVNVGDHVLTRKAKYKIIHDVKKRVGIVFQFPEHQLFDETVLKDVSFGPMNMGKSKEQAEAISKKYLELLNVDESLFDQSPFDLSGGQMRKIALAGILSMEPDVLILDEPTAGLDPLSHIKTMELFKSLHETLGITVILVTHDMNDVFNYTDEVKVLSKGHLVAEGNTHELLQDEALLKEYQLEVPNVVRLVHDLRKKGYTLDEMPQNIQSFIRMYKGVFDV</sequence>
<dbReference type="KEGG" id="nmy:CJ229_006775"/>
<keyword evidence="2 8" id="KW-0813">Transport</keyword>
<dbReference type="Pfam" id="PF00005">
    <property type="entry name" value="ABC_tran"/>
    <property type="match status" value="1"/>
</dbReference>
<evidence type="ECO:0000256" key="5">
    <source>
        <dbReference type="ARBA" id="ARBA00022840"/>
    </source>
</evidence>
<evidence type="ECO:0000313" key="10">
    <source>
        <dbReference type="EMBL" id="WOS95794.1"/>
    </source>
</evidence>
<dbReference type="InterPro" id="IPR050095">
    <property type="entry name" value="ECF_ABC_transporter_ATP-bd"/>
</dbReference>
<dbReference type="SMART" id="SM00382">
    <property type="entry name" value="AAA"/>
    <property type="match status" value="1"/>
</dbReference>
<dbReference type="SUPFAM" id="SSF52540">
    <property type="entry name" value="P-loop containing nucleoside triphosphate hydrolases"/>
    <property type="match status" value="1"/>
</dbReference>
<gene>
    <name evidence="10" type="ORF">CJ229_006775</name>
</gene>
<dbReference type="InterPro" id="IPR003439">
    <property type="entry name" value="ABC_transporter-like_ATP-bd"/>
</dbReference>
<evidence type="ECO:0000259" key="9">
    <source>
        <dbReference type="PROSITE" id="PS50893"/>
    </source>
</evidence>
<proteinExistence type="inferred from homology"/>
<evidence type="ECO:0000256" key="8">
    <source>
        <dbReference type="RuleBase" id="RU365104"/>
    </source>
</evidence>